<keyword evidence="2" id="KW-0472">Membrane</keyword>
<evidence type="ECO:0000313" key="5">
    <source>
        <dbReference type="Proteomes" id="UP000288216"/>
    </source>
</evidence>
<evidence type="ECO:0000256" key="1">
    <source>
        <dbReference type="SAM" id="MobiDB-lite"/>
    </source>
</evidence>
<keyword evidence="5" id="KW-1185">Reference proteome</keyword>
<evidence type="ECO:0000256" key="3">
    <source>
        <dbReference type="SAM" id="SignalP"/>
    </source>
</evidence>
<evidence type="ECO:0000313" key="4">
    <source>
        <dbReference type="EMBL" id="GCB64285.1"/>
    </source>
</evidence>
<dbReference type="OMA" id="RVYNPNM"/>
<dbReference type="EMBL" id="BFAA01004089">
    <property type="protein sequence ID" value="GCB64285.1"/>
    <property type="molecule type" value="Genomic_DNA"/>
</dbReference>
<feature type="region of interest" description="Disordered" evidence="1">
    <location>
        <begin position="94"/>
        <end position="181"/>
    </location>
</feature>
<dbReference type="AlphaFoldDB" id="A0A401NTT1"/>
<keyword evidence="2" id="KW-1133">Transmembrane helix</keyword>
<dbReference type="OrthoDB" id="9909389at2759"/>
<feature type="region of interest" description="Disordered" evidence="1">
    <location>
        <begin position="39"/>
        <end position="59"/>
    </location>
</feature>
<proteinExistence type="predicted"/>
<protein>
    <submittedName>
        <fullName evidence="4">Uncharacterized protein</fullName>
    </submittedName>
</protein>
<feature type="compositionally biased region" description="Polar residues" evidence="1">
    <location>
        <begin position="114"/>
        <end position="181"/>
    </location>
</feature>
<comment type="caution">
    <text evidence="4">The sequence shown here is derived from an EMBL/GenBank/DDBJ whole genome shotgun (WGS) entry which is preliminary data.</text>
</comment>
<evidence type="ECO:0000256" key="2">
    <source>
        <dbReference type="SAM" id="Phobius"/>
    </source>
</evidence>
<name>A0A401NTT1_SCYTO</name>
<organism evidence="4 5">
    <name type="scientific">Scyliorhinus torazame</name>
    <name type="common">Cloudy catshark</name>
    <name type="synonym">Catulus torazame</name>
    <dbReference type="NCBI Taxonomy" id="75743"/>
    <lineage>
        <taxon>Eukaryota</taxon>
        <taxon>Metazoa</taxon>
        <taxon>Chordata</taxon>
        <taxon>Craniata</taxon>
        <taxon>Vertebrata</taxon>
        <taxon>Chondrichthyes</taxon>
        <taxon>Elasmobranchii</taxon>
        <taxon>Galeomorphii</taxon>
        <taxon>Galeoidea</taxon>
        <taxon>Carcharhiniformes</taxon>
        <taxon>Scyliorhinidae</taxon>
        <taxon>Scyliorhinus</taxon>
    </lineage>
</organism>
<sequence length="329" mass="35669">MIPMIQPTAFYIITLCIVLAANSVDAIEQNVSVITNNVSNEGNSSGDIKKTGSSNNLPVTGSSQAVTVSLSTLKQNQTSNNISTLAPGTTVAMSTNSMKPSVPDRSQPPMIKKTTVQTTAPHASSHYTPESSTTPALGLTTTESQNNSTRQVSTSISTPVLKPTQTESTVTSRQPTSTGITQPYTGSLYSILTTGTSGTRLHLRKQEIILTICLSTILGVVILTIIMYNVTKCKQRRAQYSHRPLYASSYEEPGGSYNIPDDTLVISGGLYDESRVYNPNMTVLEEDDELHSEYPAFSSKYNQFRLEFLPEEREVTSQGSSFGTFQPQT</sequence>
<keyword evidence="2" id="KW-0812">Transmembrane</keyword>
<feature type="signal peptide" evidence="3">
    <location>
        <begin position="1"/>
        <end position="26"/>
    </location>
</feature>
<reference evidence="4 5" key="1">
    <citation type="journal article" date="2018" name="Nat. Ecol. Evol.">
        <title>Shark genomes provide insights into elasmobranch evolution and the origin of vertebrates.</title>
        <authorList>
            <person name="Hara Y"/>
            <person name="Yamaguchi K"/>
            <person name="Onimaru K"/>
            <person name="Kadota M"/>
            <person name="Koyanagi M"/>
            <person name="Keeley SD"/>
            <person name="Tatsumi K"/>
            <person name="Tanaka K"/>
            <person name="Motone F"/>
            <person name="Kageyama Y"/>
            <person name="Nozu R"/>
            <person name="Adachi N"/>
            <person name="Nishimura O"/>
            <person name="Nakagawa R"/>
            <person name="Tanegashima C"/>
            <person name="Kiyatake I"/>
            <person name="Matsumoto R"/>
            <person name="Murakumo K"/>
            <person name="Nishida K"/>
            <person name="Terakita A"/>
            <person name="Kuratani S"/>
            <person name="Sato K"/>
            <person name="Hyodo S Kuraku.S."/>
        </authorList>
    </citation>
    <scope>NUCLEOTIDE SEQUENCE [LARGE SCALE GENOMIC DNA]</scope>
</reference>
<keyword evidence="3" id="KW-0732">Signal</keyword>
<dbReference type="Proteomes" id="UP000288216">
    <property type="component" value="Unassembled WGS sequence"/>
</dbReference>
<gene>
    <name evidence="4" type="ORF">scyTo_0009789</name>
</gene>
<feature type="transmembrane region" description="Helical" evidence="2">
    <location>
        <begin position="208"/>
        <end position="230"/>
    </location>
</feature>
<accession>A0A401NTT1</accession>
<dbReference type="STRING" id="75743.A0A401NTT1"/>
<feature type="chain" id="PRO_5019063033" evidence="3">
    <location>
        <begin position="27"/>
        <end position="329"/>
    </location>
</feature>